<dbReference type="AlphaFoldDB" id="A0A6G0W7G3"/>
<dbReference type="Proteomes" id="UP000481153">
    <property type="component" value="Unassembled WGS sequence"/>
</dbReference>
<gene>
    <name evidence="1" type="ORF">Ae201684_017944</name>
</gene>
<name>A0A6G0W7G3_9STRA</name>
<evidence type="ECO:0000313" key="1">
    <source>
        <dbReference type="EMBL" id="KAF0723073.1"/>
    </source>
</evidence>
<sequence>MRDLSRRTVPGTLIKGMRVNQHGLSLLDQDKKKEVDIVGCNVSLKESRKGHMEMGLTLTAFGSLEACYLFDLVPLSVEKVDILEAKIRDLEDALQKAPATSVAPYLTFTSTDSTQYNHSVVWNTIETTNERYFEPNRAKNKITIRQAALYHIQMTAHTNGWSNGRETFHLLVDEVRTAQGCTARNGNYYSASLSHIVVVSKQPTKIKLQAGSSYDLMEGSKVSVFLLQGFS</sequence>
<organism evidence="1 2">
    <name type="scientific">Aphanomyces euteiches</name>
    <dbReference type="NCBI Taxonomy" id="100861"/>
    <lineage>
        <taxon>Eukaryota</taxon>
        <taxon>Sar</taxon>
        <taxon>Stramenopiles</taxon>
        <taxon>Oomycota</taxon>
        <taxon>Saprolegniomycetes</taxon>
        <taxon>Saprolegniales</taxon>
        <taxon>Verrucalvaceae</taxon>
        <taxon>Aphanomyces</taxon>
    </lineage>
</organism>
<keyword evidence="2" id="KW-1185">Reference proteome</keyword>
<comment type="caution">
    <text evidence="1">The sequence shown here is derived from an EMBL/GenBank/DDBJ whole genome shotgun (WGS) entry which is preliminary data.</text>
</comment>
<evidence type="ECO:0000313" key="2">
    <source>
        <dbReference type="Proteomes" id="UP000481153"/>
    </source>
</evidence>
<accession>A0A6G0W7G3</accession>
<dbReference type="VEuPathDB" id="FungiDB:AeMF1_011082"/>
<protein>
    <recommendedName>
        <fullName evidence="3">C1q domain-containing protein</fullName>
    </recommendedName>
</protein>
<proteinExistence type="predicted"/>
<reference evidence="1 2" key="1">
    <citation type="submission" date="2019-07" db="EMBL/GenBank/DDBJ databases">
        <title>Genomics analysis of Aphanomyces spp. identifies a new class of oomycete effector associated with host adaptation.</title>
        <authorList>
            <person name="Gaulin E."/>
        </authorList>
    </citation>
    <scope>NUCLEOTIDE SEQUENCE [LARGE SCALE GENOMIC DNA]</scope>
    <source>
        <strain evidence="1 2">ATCC 201684</strain>
    </source>
</reference>
<evidence type="ECO:0008006" key="3">
    <source>
        <dbReference type="Google" id="ProtNLM"/>
    </source>
</evidence>
<dbReference type="EMBL" id="VJMJ01000317">
    <property type="protein sequence ID" value="KAF0723073.1"/>
    <property type="molecule type" value="Genomic_DNA"/>
</dbReference>